<dbReference type="Proteomes" id="UP000332933">
    <property type="component" value="Unassembled WGS sequence"/>
</dbReference>
<protein>
    <submittedName>
        <fullName evidence="4">Aste57867_18355 protein</fullName>
    </submittedName>
</protein>
<proteinExistence type="predicted"/>
<gene>
    <name evidence="4" type="primary">Aste57867_18355</name>
    <name evidence="3" type="ORF">As57867_018293</name>
    <name evidence="4" type="ORF">ASTE57867_18355</name>
</gene>
<evidence type="ECO:0000256" key="2">
    <source>
        <dbReference type="SAM" id="SignalP"/>
    </source>
</evidence>
<dbReference type="EMBL" id="CAADRA010006407">
    <property type="protein sequence ID" value="VFT95091.1"/>
    <property type="molecule type" value="Genomic_DNA"/>
</dbReference>
<dbReference type="AlphaFoldDB" id="A0A485LBH2"/>
<feature type="signal peptide" evidence="2">
    <location>
        <begin position="1"/>
        <end position="18"/>
    </location>
</feature>
<keyword evidence="5" id="KW-1185">Reference proteome</keyword>
<accession>A0A485LBH2</accession>
<keyword evidence="1" id="KW-0812">Transmembrane</keyword>
<evidence type="ECO:0000313" key="4">
    <source>
        <dbReference type="EMBL" id="VFT95091.1"/>
    </source>
</evidence>
<organism evidence="4 5">
    <name type="scientific">Aphanomyces stellatus</name>
    <dbReference type="NCBI Taxonomy" id="120398"/>
    <lineage>
        <taxon>Eukaryota</taxon>
        <taxon>Sar</taxon>
        <taxon>Stramenopiles</taxon>
        <taxon>Oomycota</taxon>
        <taxon>Saprolegniomycetes</taxon>
        <taxon>Saprolegniales</taxon>
        <taxon>Verrucalvaceae</taxon>
        <taxon>Aphanomyces</taxon>
    </lineage>
</organism>
<feature type="transmembrane region" description="Helical" evidence="1">
    <location>
        <begin position="182"/>
        <end position="205"/>
    </location>
</feature>
<name>A0A485LBH2_9STRA</name>
<reference evidence="4 5" key="1">
    <citation type="submission" date="2019-03" db="EMBL/GenBank/DDBJ databases">
        <authorList>
            <person name="Gaulin E."/>
            <person name="Dumas B."/>
        </authorList>
    </citation>
    <scope>NUCLEOTIDE SEQUENCE [LARGE SCALE GENOMIC DNA]</scope>
    <source>
        <strain evidence="4">CBS 568.67</strain>
    </source>
</reference>
<reference evidence="3" key="2">
    <citation type="submission" date="2019-06" db="EMBL/GenBank/DDBJ databases">
        <title>Genomics analysis of Aphanomyces spp. identifies a new class of oomycete effector associated with host adaptation.</title>
        <authorList>
            <person name="Gaulin E."/>
        </authorList>
    </citation>
    <scope>NUCLEOTIDE SEQUENCE</scope>
    <source>
        <strain evidence="3">CBS 578.67</strain>
    </source>
</reference>
<keyword evidence="2" id="KW-0732">Signal</keyword>
<evidence type="ECO:0000313" key="3">
    <source>
        <dbReference type="EMBL" id="KAF0690247.1"/>
    </source>
</evidence>
<evidence type="ECO:0000256" key="1">
    <source>
        <dbReference type="SAM" id="Phobius"/>
    </source>
</evidence>
<sequence>MFTKIAVFAACALALVSGQNATQASANTTIRASDVIALNHTLPDAAATAYGTEILGAILAELKIEHIDSKPLTDDEYNVAVDTVKDLLTGKFKIDDKKDFRAAVRDVLARLSPEDYEQLTDDVVTELTITFLKKAFGKDAVHGKDALDMNADEEIAVGDALDMDKEVQVNEVAASDATQENFMYMAGAFGGCVMAVVVALAVVGARANKAKATKAVDADIVVEDIEAAEKAAEDKLPANAVAV</sequence>
<keyword evidence="1" id="KW-0472">Membrane</keyword>
<keyword evidence="1" id="KW-1133">Transmembrane helix</keyword>
<dbReference type="EMBL" id="VJMH01006386">
    <property type="protein sequence ID" value="KAF0690247.1"/>
    <property type="molecule type" value="Genomic_DNA"/>
</dbReference>
<evidence type="ECO:0000313" key="5">
    <source>
        <dbReference type="Proteomes" id="UP000332933"/>
    </source>
</evidence>
<feature type="chain" id="PRO_5036116423" evidence="2">
    <location>
        <begin position="19"/>
        <end position="243"/>
    </location>
</feature>
<dbReference type="OrthoDB" id="77875at2759"/>